<accession>A0A8J2NXY7</accession>
<reference evidence="8" key="1">
    <citation type="submission" date="2021-06" db="EMBL/GenBank/DDBJ databases">
        <authorList>
            <person name="Hodson N. C."/>
            <person name="Mongue J. A."/>
            <person name="Jaron S. K."/>
        </authorList>
    </citation>
    <scope>NUCLEOTIDE SEQUENCE</scope>
</reference>
<feature type="region of interest" description="Disordered" evidence="6">
    <location>
        <begin position="179"/>
        <end position="209"/>
    </location>
</feature>
<feature type="compositionally biased region" description="Polar residues" evidence="6">
    <location>
        <begin position="134"/>
        <end position="155"/>
    </location>
</feature>
<feature type="domain" description="C2H2-type" evidence="7">
    <location>
        <begin position="278"/>
        <end position="309"/>
    </location>
</feature>
<keyword evidence="9" id="KW-1185">Reference proteome</keyword>
<evidence type="ECO:0000259" key="7">
    <source>
        <dbReference type="PROSITE" id="PS50157"/>
    </source>
</evidence>
<protein>
    <recommendedName>
        <fullName evidence="7">C2H2-type domain-containing protein</fullName>
    </recommendedName>
</protein>
<dbReference type="EMBL" id="CAJVCH010051513">
    <property type="protein sequence ID" value="CAG7718189.1"/>
    <property type="molecule type" value="Genomic_DNA"/>
</dbReference>
<feature type="non-terminal residue" evidence="8">
    <location>
        <position position="1"/>
    </location>
</feature>
<feature type="compositionally biased region" description="Low complexity" evidence="6">
    <location>
        <begin position="110"/>
        <end position="122"/>
    </location>
</feature>
<keyword evidence="4" id="KW-0862">Zinc</keyword>
<evidence type="ECO:0000256" key="4">
    <source>
        <dbReference type="ARBA" id="ARBA00022833"/>
    </source>
</evidence>
<comment type="caution">
    <text evidence="8">The sequence shown here is derived from an EMBL/GenBank/DDBJ whole genome shotgun (WGS) entry which is preliminary data.</text>
</comment>
<evidence type="ECO:0000256" key="5">
    <source>
        <dbReference type="PROSITE-ProRule" id="PRU00042"/>
    </source>
</evidence>
<dbReference type="Pfam" id="PF13912">
    <property type="entry name" value="zf-C2H2_6"/>
    <property type="match status" value="1"/>
</dbReference>
<evidence type="ECO:0000313" key="8">
    <source>
        <dbReference type="EMBL" id="CAG7718189.1"/>
    </source>
</evidence>
<dbReference type="GO" id="GO:0008270">
    <property type="term" value="F:zinc ion binding"/>
    <property type="evidence" value="ECO:0007669"/>
    <property type="project" value="UniProtKB-KW"/>
</dbReference>
<evidence type="ECO:0000256" key="2">
    <source>
        <dbReference type="ARBA" id="ARBA00022737"/>
    </source>
</evidence>
<keyword evidence="3 5" id="KW-0863">Zinc-finger</keyword>
<dbReference type="PROSITE" id="PS00028">
    <property type="entry name" value="ZINC_FINGER_C2H2_1"/>
    <property type="match status" value="3"/>
</dbReference>
<evidence type="ECO:0000256" key="3">
    <source>
        <dbReference type="ARBA" id="ARBA00022771"/>
    </source>
</evidence>
<feature type="region of interest" description="Disordered" evidence="6">
    <location>
        <begin position="110"/>
        <end position="159"/>
    </location>
</feature>
<dbReference type="PANTHER" id="PTHR24379:SF121">
    <property type="entry name" value="C2H2-TYPE DOMAIN-CONTAINING PROTEIN"/>
    <property type="match status" value="1"/>
</dbReference>
<dbReference type="InterPro" id="IPR013087">
    <property type="entry name" value="Znf_C2H2_type"/>
</dbReference>
<evidence type="ECO:0000256" key="6">
    <source>
        <dbReference type="SAM" id="MobiDB-lite"/>
    </source>
</evidence>
<name>A0A8J2NXY7_9HEXA</name>
<organism evidence="8 9">
    <name type="scientific">Allacma fusca</name>
    <dbReference type="NCBI Taxonomy" id="39272"/>
    <lineage>
        <taxon>Eukaryota</taxon>
        <taxon>Metazoa</taxon>
        <taxon>Ecdysozoa</taxon>
        <taxon>Arthropoda</taxon>
        <taxon>Hexapoda</taxon>
        <taxon>Collembola</taxon>
        <taxon>Symphypleona</taxon>
        <taxon>Sminthuridae</taxon>
        <taxon>Allacma</taxon>
    </lineage>
</organism>
<keyword evidence="2" id="KW-0677">Repeat</keyword>
<dbReference type="AlphaFoldDB" id="A0A8J2NXY7"/>
<dbReference type="PROSITE" id="PS50157">
    <property type="entry name" value="ZINC_FINGER_C2H2_2"/>
    <property type="match status" value="2"/>
</dbReference>
<dbReference type="SMART" id="SM00355">
    <property type="entry name" value="ZnF_C2H2"/>
    <property type="match status" value="3"/>
</dbReference>
<sequence length="423" mass="46243">RDQVVQNWVSLGKNGGGGGEARISVADVGSKRSNKDSSPRPDFEFRGQNGLEIFDRLEEQEIEMDSVEYGDSPFSDSPHATIVEVTEGNGSSTATEIKIDPESWGIIDSVESYNTNSNSSSNDGCYVEEDGQRSNRSAKVSSQPLSSILNPSNGIESMFYDESESDSSTYVFSATEIIPTTNGEGTSTGSSRGSSSQQGPKKTLAFFPRNNASSSGTLLNPIKASLSHVPSILKSPAQGVPKYPKDKSFEIEMCTLCFKYIASGVKHSCEDKSTTTMYQCAYCNAVFHSERVLNEHVRRHIPVYSGERPIISNVKPVHICKLCRKQFPSSSKLALHVKNDHTKTGSESGPEIINCQLCPKTFRDVSLFRIHMIAHLKNPNASRLNRNSKGIEKVTPSQSISKTFSFINESRRHVVIGANAAPL</sequence>
<feature type="compositionally biased region" description="Low complexity" evidence="6">
    <location>
        <begin position="180"/>
        <end position="196"/>
    </location>
</feature>
<keyword evidence="1" id="KW-0479">Metal-binding</keyword>
<dbReference type="PANTHER" id="PTHR24379">
    <property type="entry name" value="KRAB AND ZINC FINGER DOMAIN-CONTAINING"/>
    <property type="match status" value="1"/>
</dbReference>
<feature type="region of interest" description="Disordered" evidence="6">
    <location>
        <begin position="1"/>
        <end position="48"/>
    </location>
</feature>
<feature type="domain" description="C2H2-type" evidence="7">
    <location>
        <begin position="318"/>
        <end position="346"/>
    </location>
</feature>
<evidence type="ECO:0000313" key="9">
    <source>
        <dbReference type="Proteomes" id="UP000708208"/>
    </source>
</evidence>
<dbReference type="Proteomes" id="UP000708208">
    <property type="component" value="Unassembled WGS sequence"/>
</dbReference>
<feature type="compositionally biased region" description="Basic and acidic residues" evidence="6">
    <location>
        <begin position="29"/>
        <end position="45"/>
    </location>
</feature>
<dbReference type="Pfam" id="PF00096">
    <property type="entry name" value="zf-C2H2"/>
    <property type="match status" value="1"/>
</dbReference>
<gene>
    <name evidence="8" type="ORF">AFUS01_LOCUS7604</name>
</gene>
<evidence type="ECO:0000256" key="1">
    <source>
        <dbReference type="ARBA" id="ARBA00022723"/>
    </source>
</evidence>
<proteinExistence type="predicted"/>